<sequence>MAHITVTQRIEILIFIGCVNNTRTQQEVCNLFNAKYPDNPITQSTVSKIASKFRETDDDDFVKLACLWITEVIHVLVRCAQLKELLLLPKVCVKTQEPQLVTEHNNLIEPGRQYTCTELVLKMPDKYSFVPNRCRILQHWRDGCAAESYSMLRSAFFSGRDATPDD</sequence>
<keyword evidence="2" id="KW-1185">Reference proteome</keyword>
<name>A0AAV8YNM0_9CUCU</name>
<protein>
    <recommendedName>
        <fullName evidence="3">DUF4817 domain-containing protein</fullName>
    </recommendedName>
</protein>
<accession>A0AAV8YNM0</accession>
<evidence type="ECO:0000313" key="2">
    <source>
        <dbReference type="Proteomes" id="UP001162162"/>
    </source>
</evidence>
<dbReference type="Proteomes" id="UP001162162">
    <property type="component" value="Unassembled WGS sequence"/>
</dbReference>
<evidence type="ECO:0008006" key="3">
    <source>
        <dbReference type="Google" id="ProtNLM"/>
    </source>
</evidence>
<organism evidence="1 2">
    <name type="scientific">Aromia moschata</name>
    <dbReference type="NCBI Taxonomy" id="1265417"/>
    <lineage>
        <taxon>Eukaryota</taxon>
        <taxon>Metazoa</taxon>
        <taxon>Ecdysozoa</taxon>
        <taxon>Arthropoda</taxon>
        <taxon>Hexapoda</taxon>
        <taxon>Insecta</taxon>
        <taxon>Pterygota</taxon>
        <taxon>Neoptera</taxon>
        <taxon>Endopterygota</taxon>
        <taxon>Coleoptera</taxon>
        <taxon>Polyphaga</taxon>
        <taxon>Cucujiformia</taxon>
        <taxon>Chrysomeloidea</taxon>
        <taxon>Cerambycidae</taxon>
        <taxon>Cerambycinae</taxon>
        <taxon>Callichromatini</taxon>
        <taxon>Aromia</taxon>
    </lineage>
</organism>
<reference evidence="1" key="1">
    <citation type="journal article" date="2023" name="Insect Mol. Biol.">
        <title>Genome sequencing provides insights into the evolution of gene families encoding plant cell wall-degrading enzymes in longhorned beetles.</title>
        <authorList>
            <person name="Shin N.R."/>
            <person name="Okamura Y."/>
            <person name="Kirsch R."/>
            <person name="Pauchet Y."/>
        </authorList>
    </citation>
    <scope>NUCLEOTIDE SEQUENCE</scope>
    <source>
        <strain evidence="1">AMC_N1</strain>
    </source>
</reference>
<dbReference type="AlphaFoldDB" id="A0AAV8YNM0"/>
<evidence type="ECO:0000313" key="1">
    <source>
        <dbReference type="EMBL" id="KAJ8952513.1"/>
    </source>
</evidence>
<dbReference type="EMBL" id="JAPWTK010000068">
    <property type="protein sequence ID" value="KAJ8952513.1"/>
    <property type="molecule type" value="Genomic_DNA"/>
</dbReference>
<gene>
    <name evidence="1" type="ORF">NQ318_003309</name>
</gene>
<proteinExistence type="predicted"/>
<comment type="caution">
    <text evidence="1">The sequence shown here is derived from an EMBL/GenBank/DDBJ whole genome shotgun (WGS) entry which is preliminary data.</text>
</comment>